<dbReference type="GeneID" id="55640844"/>
<comment type="catalytic activity">
    <reaction evidence="13 14">
        <text>shikimate + ATP = 3-phosphoshikimate + ADP + H(+)</text>
        <dbReference type="Rhea" id="RHEA:13121"/>
        <dbReference type="ChEBI" id="CHEBI:15378"/>
        <dbReference type="ChEBI" id="CHEBI:30616"/>
        <dbReference type="ChEBI" id="CHEBI:36208"/>
        <dbReference type="ChEBI" id="CHEBI:145989"/>
        <dbReference type="ChEBI" id="CHEBI:456216"/>
        <dbReference type="EC" id="2.7.1.71"/>
    </reaction>
</comment>
<gene>
    <name evidence="14" type="primary">aroK</name>
    <name evidence="16" type="ORF">GWK48_02810</name>
</gene>
<keyword evidence="6 14" id="KW-0963">Cytoplasm</keyword>
<dbReference type="GO" id="GO:0009423">
    <property type="term" value="P:chorismate biosynthetic process"/>
    <property type="evidence" value="ECO:0007669"/>
    <property type="project" value="UniProtKB-UniRule"/>
</dbReference>
<name>A0A6N0NRT3_9CREN</name>
<keyword evidence="8 14" id="KW-0808">Transferase</keyword>
<dbReference type="InterPro" id="IPR014721">
    <property type="entry name" value="Ribsml_uS5_D2-typ_fold_subgr"/>
</dbReference>
<evidence type="ECO:0000256" key="9">
    <source>
        <dbReference type="ARBA" id="ARBA00022741"/>
    </source>
</evidence>
<evidence type="ECO:0000256" key="10">
    <source>
        <dbReference type="ARBA" id="ARBA00022777"/>
    </source>
</evidence>
<dbReference type="Gene3D" id="3.30.230.10">
    <property type="match status" value="1"/>
</dbReference>
<keyword evidence="7 14" id="KW-0028">Amino-acid biosynthesis</keyword>
<evidence type="ECO:0000313" key="16">
    <source>
        <dbReference type="EMBL" id="QKQ99465.1"/>
    </source>
</evidence>
<comment type="similarity">
    <text evidence="3 14">Belongs to the GHMP kinase family. Archaeal shikimate kinase subfamily.</text>
</comment>
<dbReference type="Pfam" id="PF00288">
    <property type="entry name" value="GHMP_kinases_N"/>
    <property type="match status" value="1"/>
</dbReference>
<dbReference type="AlphaFoldDB" id="A0A6N0NRT3"/>
<evidence type="ECO:0000256" key="1">
    <source>
        <dbReference type="ARBA" id="ARBA00004496"/>
    </source>
</evidence>
<evidence type="ECO:0000256" key="12">
    <source>
        <dbReference type="ARBA" id="ARBA00023141"/>
    </source>
</evidence>
<keyword evidence="12 14" id="KW-0057">Aromatic amino acid biosynthesis</keyword>
<evidence type="ECO:0000256" key="2">
    <source>
        <dbReference type="ARBA" id="ARBA00004842"/>
    </source>
</evidence>
<evidence type="ECO:0000256" key="5">
    <source>
        <dbReference type="ARBA" id="ARBA00013853"/>
    </source>
</evidence>
<evidence type="ECO:0000256" key="7">
    <source>
        <dbReference type="ARBA" id="ARBA00022605"/>
    </source>
</evidence>
<dbReference type="OrthoDB" id="9602at2157"/>
<feature type="domain" description="GHMP kinase N-terminal" evidence="15">
    <location>
        <begin position="43"/>
        <end position="125"/>
    </location>
</feature>
<dbReference type="EC" id="2.7.1.71" evidence="4 14"/>
<dbReference type="GO" id="GO:0005524">
    <property type="term" value="F:ATP binding"/>
    <property type="evidence" value="ECO:0007669"/>
    <property type="project" value="UniProtKB-UniRule"/>
</dbReference>
<dbReference type="PANTHER" id="PTHR20861:SF3">
    <property type="entry name" value="SHIKIMATE KINASE"/>
    <property type="match status" value="1"/>
</dbReference>
<evidence type="ECO:0000256" key="3">
    <source>
        <dbReference type="ARBA" id="ARBA00010202"/>
    </source>
</evidence>
<dbReference type="SUPFAM" id="SSF55060">
    <property type="entry name" value="GHMP Kinase, C-terminal domain"/>
    <property type="match status" value="1"/>
</dbReference>
<dbReference type="GO" id="GO:0008652">
    <property type="term" value="P:amino acid biosynthetic process"/>
    <property type="evidence" value="ECO:0007669"/>
    <property type="project" value="UniProtKB-KW"/>
</dbReference>
<dbReference type="InterPro" id="IPR006204">
    <property type="entry name" value="GHMP_kinase_N_dom"/>
</dbReference>
<keyword evidence="11 14" id="KW-0067">ATP-binding</keyword>
<dbReference type="InterPro" id="IPR036554">
    <property type="entry name" value="GHMP_kinase_C_sf"/>
</dbReference>
<dbReference type="InterPro" id="IPR020568">
    <property type="entry name" value="Ribosomal_Su5_D2-typ_SF"/>
</dbReference>
<dbReference type="EMBL" id="CP049074">
    <property type="protein sequence ID" value="QKQ99465.1"/>
    <property type="molecule type" value="Genomic_DNA"/>
</dbReference>
<dbReference type="HAMAP" id="MF_00370">
    <property type="entry name" value="Shik_kinase_arch"/>
    <property type="match status" value="1"/>
</dbReference>
<feature type="binding site" evidence="14">
    <location>
        <begin position="67"/>
        <end position="77"/>
    </location>
    <ligand>
        <name>ATP</name>
        <dbReference type="ChEBI" id="CHEBI:30616"/>
    </ligand>
</feature>
<comment type="subcellular location">
    <subcellularLocation>
        <location evidence="1 14">Cytoplasm</location>
    </subcellularLocation>
</comment>
<evidence type="ECO:0000259" key="15">
    <source>
        <dbReference type="Pfam" id="PF00288"/>
    </source>
</evidence>
<evidence type="ECO:0000256" key="14">
    <source>
        <dbReference type="HAMAP-Rule" id="MF_00370"/>
    </source>
</evidence>
<dbReference type="Proteomes" id="UP000509301">
    <property type="component" value="Chromosome"/>
</dbReference>
<dbReference type="PANTHER" id="PTHR20861">
    <property type="entry name" value="HOMOSERINE/4-DIPHOSPHOCYTIDYL-2-C-METHYL-D-ERYTHRITOL KINASE"/>
    <property type="match status" value="1"/>
</dbReference>
<dbReference type="GO" id="GO:0009073">
    <property type="term" value="P:aromatic amino acid family biosynthetic process"/>
    <property type="evidence" value="ECO:0007669"/>
    <property type="project" value="UniProtKB-KW"/>
</dbReference>
<evidence type="ECO:0000256" key="8">
    <source>
        <dbReference type="ARBA" id="ARBA00022679"/>
    </source>
</evidence>
<keyword evidence="17" id="KW-1185">Reference proteome</keyword>
<evidence type="ECO:0000256" key="6">
    <source>
        <dbReference type="ARBA" id="ARBA00022490"/>
    </source>
</evidence>
<evidence type="ECO:0000256" key="4">
    <source>
        <dbReference type="ARBA" id="ARBA00012154"/>
    </source>
</evidence>
<proteinExistence type="inferred from homology"/>
<sequence>MQAYGGISVVNALPSWYGSSMAVNLKVVVEVSEGKNEENDVLVREILDYFRGLGIDNLRVEIKSEIPRSSGLKSSSAVSCALIGEIAKKFDLELDVPKLSAILSLKAGVSYTGALDDSVASFYGGISFTYNKEFRVIRKDRAPEDFIILVLAREGKGTIDLNKLRKFRVLFKEIFEMALSGRVVEAMKMNGIAVAEILGFPSEPIEESLRRGALASGISGNGPSYFAVVKEGEEGPVQETLERYGRVMKVRPINLDSRN</sequence>
<dbReference type="SUPFAM" id="SSF54211">
    <property type="entry name" value="Ribosomal protein S5 domain 2-like"/>
    <property type="match status" value="1"/>
</dbReference>
<protein>
    <recommendedName>
        <fullName evidence="5 14">Shikimate kinase</fullName>
        <shortName evidence="14">SK</shortName>
        <ecNumber evidence="4 14">2.7.1.71</ecNumber>
    </recommendedName>
</protein>
<dbReference type="InterPro" id="IPR010189">
    <property type="entry name" value="SK_arc"/>
</dbReference>
<dbReference type="GO" id="GO:0005737">
    <property type="term" value="C:cytoplasm"/>
    <property type="evidence" value="ECO:0007669"/>
    <property type="project" value="UniProtKB-SubCell"/>
</dbReference>
<evidence type="ECO:0000256" key="11">
    <source>
        <dbReference type="ARBA" id="ARBA00022840"/>
    </source>
</evidence>
<dbReference type="KEGG" id="mten:GWK48_02810"/>
<comment type="pathway">
    <text evidence="2 14">Metabolic intermediate biosynthesis; chorismate biosynthesis; chorismate from D-erythrose 4-phosphate and phosphoenolpyruvate: step 5/7.</text>
</comment>
<evidence type="ECO:0000256" key="13">
    <source>
        <dbReference type="ARBA" id="ARBA00048567"/>
    </source>
</evidence>
<dbReference type="RefSeq" id="WP_174629388.1">
    <property type="nucleotide sequence ID" value="NZ_CP049074.1"/>
</dbReference>
<organism evidence="16 17">
    <name type="scientific">Metallosphaera tengchongensis</name>
    <dbReference type="NCBI Taxonomy" id="1532350"/>
    <lineage>
        <taxon>Archaea</taxon>
        <taxon>Thermoproteota</taxon>
        <taxon>Thermoprotei</taxon>
        <taxon>Sulfolobales</taxon>
        <taxon>Sulfolobaceae</taxon>
        <taxon>Metallosphaera</taxon>
    </lineage>
</organism>
<accession>A0A6N0NRT3</accession>
<dbReference type="UniPathway" id="UPA00053">
    <property type="reaction ID" value="UER00088"/>
</dbReference>
<dbReference type="NCBIfam" id="TIGR01920">
    <property type="entry name" value="Shik_kin_archae"/>
    <property type="match status" value="1"/>
</dbReference>
<keyword evidence="10 14" id="KW-0418">Kinase</keyword>
<evidence type="ECO:0000313" key="17">
    <source>
        <dbReference type="Proteomes" id="UP000509301"/>
    </source>
</evidence>
<dbReference type="PIRSF" id="PIRSF005758">
    <property type="entry name" value="Shikimt_kin_arch"/>
    <property type="match status" value="1"/>
</dbReference>
<reference evidence="16 17" key="1">
    <citation type="submission" date="2020-02" db="EMBL/GenBank/DDBJ databases">
        <title>Comparative genome analysis reveals the metabolism and evolution of the thermophilic archaeal genus Metallosphaera.</title>
        <authorList>
            <person name="Jiang C."/>
        </authorList>
    </citation>
    <scope>NUCLEOTIDE SEQUENCE [LARGE SCALE GENOMIC DNA]</scope>
    <source>
        <strain evidence="16 17">Ric-A</strain>
    </source>
</reference>
<keyword evidence="9 14" id="KW-0547">Nucleotide-binding</keyword>
<dbReference type="GO" id="GO:0004765">
    <property type="term" value="F:shikimate kinase activity"/>
    <property type="evidence" value="ECO:0007669"/>
    <property type="project" value="UniProtKB-UniRule"/>
</dbReference>